<dbReference type="KEGG" id="mes:Meso_1953"/>
<dbReference type="PROSITE" id="PS50893">
    <property type="entry name" value="ABC_TRANSPORTER_2"/>
    <property type="match status" value="1"/>
</dbReference>
<dbReference type="GO" id="GO:0016887">
    <property type="term" value="F:ATP hydrolysis activity"/>
    <property type="evidence" value="ECO:0007669"/>
    <property type="project" value="InterPro"/>
</dbReference>
<keyword evidence="4" id="KW-1003">Cell membrane</keyword>
<dbReference type="Gene3D" id="3.40.50.300">
    <property type="entry name" value="P-loop containing nucleotide triphosphate hydrolases"/>
    <property type="match status" value="1"/>
</dbReference>
<evidence type="ECO:0000256" key="1">
    <source>
        <dbReference type="ARBA" id="ARBA00004417"/>
    </source>
</evidence>
<dbReference type="NCBIfam" id="TIGR01727">
    <property type="entry name" value="oligo_HPY"/>
    <property type="match status" value="1"/>
</dbReference>
<evidence type="ECO:0000256" key="6">
    <source>
        <dbReference type="ARBA" id="ARBA00022741"/>
    </source>
</evidence>
<dbReference type="CDD" id="cd03257">
    <property type="entry name" value="ABC_NikE_OppD_transporters"/>
    <property type="match status" value="1"/>
</dbReference>
<dbReference type="FunFam" id="3.40.50.300:FF:000016">
    <property type="entry name" value="Oligopeptide ABC transporter ATP-binding component"/>
    <property type="match status" value="1"/>
</dbReference>
<dbReference type="InterPro" id="IPR003593">
    <property type="entry name" value="AAA+_ATPase"/>
</dbReference>
<dbReference type="PANTHER" id="PTHR43297">
    <property type="entry name" value="OLIGOPEPTIDE TRANSPORT ATP-BINDING PROTEIN APPD"/>
    <property type="match status" value="1"/>
</dbReference>
<accession>Q11GX9</accession>
<comment type="subcellular location">
    <subcellularLocation>
        <location evidence="1">Cell inner membrane</location>
        <topology evidence="1">Peripheral membrane protein</topology>
    </subcellularLocation>
</comment>
<gene>
    <name evidence="11" type="ordered locus">Meso_1953</name>
</gene>
<keyword evidence="7" id="KW-0067">ATP-binding</keyword>
<dbReference type="InterPro" id="IPR003439">
    <property type="entry name" value="ABC_transporter-like_ATP-bd"/>
</dbReference>
<comment type="similarity">
    <text evidence="2">Belongs to the ABC transporter superfamily.</text>
</comment>
<dbReference type="HOGENOM" id="CLU_000604_1_23_5"/>
<dbReference type="InterPro" id="IPR013563">
    <property type="entry name" value="Oligopep_ABC_C"/>
</dbReference>
<dbReference type="eggNOG" id="COG0444">
    <property type="taxonomic scope" value="Bacteria"/>
</dbReference>
<dbReference type="GO" id="GO:0055085">
    <property type="term" value="P:transmembrane transport"/>
    <property type="evidence" value="ECO:0007669"/>
    <property type="project" value="UniProtKB-ARBA"/>
</dbReference>
<dbReference type="STRING" id="266779.Meso_1953"/>
<dbReference type="SMART" id="SM00382">
    <property type="entry name" value="AAA"/>
    <property type="match status" value="1"/>
</dbReference>
<evidence type="ECO:0000256" key="8">
    <source>
        <dbReference type="ARBA" id="ARBA00022967"/>
    </source>
</evidence>
<evidence type="ECO:0000256" key="3">
    <source>
        <dbReference type="ARBA" id="ARBA00022448"/>
    </source>
</evidence>
<dbReference type="InterPro" id="IPR027417">
    <property type="entry name" value="P-loop_NTPase"/>
</dbReference>
<keyword evidence="6" id="KW-0547">Nucleotide-binding</keyword>
<dbReference type="GO" id="GO:0005524">
    <property type="term" value="F:ATP binding"/>
    <property type="evidence" value="ECO:0007669"/>
    <property type="project" value="UniProtKB-KW"/>
</dbReference>
<dbReference type="EMBL" id="CP000390">
    <property type="protein sequence ID" value="ABG63346.1"/>
    <property type="molecule type" value="Genomic_DNA"/>
</dbReference>
<dbReference type="Pfam" id="PF00005">
    <property type="entry name" value="ABC_tran"/>
    <property type="match status" value="1"/>
</dbReference>
<sequence>MTAAAKIMQQPGEALIEIHDLTVQFRTAGRAINAVRGIDLSIGPGESVAILGESGSGKSVTGKAVMGLINAPGKVSGSVRFAGRELVGLSETELQDVRGPGLAMVFQDSLDALNPVFSVGEQIMEILMVRLGWSREKSRAEAISLMQQVGIDSAEKRLSSYPHQFSGGMRQRICIAMAIALKPQLLIADEPTTALDVTVQAGILKLIAKLQRESGMALLFVTHDLAVARQVASYLVVMYAGRIVERGPIDALYARPAHPYTRALLNSNPGSVSHWSQLHPISGNPPDKTMVFTGCAFADRCPRAVSRCRAEAPALRQVAPGRDSRCHFAEELLDAH</sequence>
<dbReference type="InterPro" id="IPR017871">
    <property type="entry name" value="ABC_transporter-like_CS"/>
</dbReference>
<evidence type="ECO:0000256" key="2">
    <source>
        <dbReference type="ARBA" id="ARBA00005417"/>
    </source>
</evidence>
<name>Q11GX9_CHESB</name>
<dbReference type="GO" id="GO:0015833">
    <property type="term" value="P:peptide transport"/>
    <property type="evidence" value="ECO:0007669"/>
    <property type="project" value="InterPro"/>
</dbReference>
<dbReference type="Pfam" id="PF08352">
    <property type="entry name" value="oligo_HPY"/>
    <property type="match status" value="1"/>
</dbReference>
<organism evidence="11">
    <name type="scientific">Chelativorans sp. (strain BNC1)</name>
    <dbReference type="NCBI Taxonomy" id="266779"/>
    <lineage>
        <taxon>Bacteria</taxon>
        <taxon>Pseudomonadati</taxon>
        <taxon>Pseudomonadota</taxon>
        <taxon>Alphaproteobacteria</taxon>
        <taxon>Hyphomicrobiales</taxon>
        <taxon>Phyllobacteriaceae</taxon>
        <taxon>Chelativorans</taxon>
    </lineage>
</organism>
<dbReference type="InterPro" id="IPR050388">
    <property type="entry name" value="ABC_Ni/Peptide_Import"/>
</dbReference>
<protein>
    <submittedName>
        <fullName evidence="11">Oligopeptide/dipeptide ABC transporter, ATPase subunit</fullName>
    </submittedName>
</protein>
<evidence type="ECO:0000313" key="11">
    <source>
        <dbReference type="EMBL" id="ABG63346.1"/>
    </source>
</evidence>
<dbReference type="PANTHER" id="PTHR43297:SF14">
    <property type="entry name" value="ATPASE AAA-TYPE CORE DOMAIN-CONTAINING PROTEIN"/>
    <property type="match status" value="1"/>
</dbReference>
<feature type="domain" description="ABC transporter" evidence="10">
    <location>
        <begin position="16"/>
        <end position="265"/>
    </location>
</feature>
<keyword evidence="8" id="KW-1278">Translocase</keyword>
<keyword evidence="9" id="KW-0472">Membrane</keyword>
<proteinExistence type="inferred from homology"/>
<keyword evidence="3" id="KW-0813">Transport</keyword>
<keyword evidence="5" id="KW-0997">Cell inner membrane</keyword>
<dbReference type="AlphaFoldDB" id="Q11GX9"/>
<evidence type="ECO:0000259" key="10">
    <source>
        <dbReference type="PROSITE" id="PS50893"/>
    </source>
</evidence>
<dbReference type="PROSITE" id="PS00211">
    <property type="entry name" value="ABC_TRANSPORTER_1"/>
    <property type="match status" value="1"/>
</dbReference>
<evidence type="ECO:0000256" key="9">
    <source>
        <dbReference type="ARBA" id="ARBA00023136"/>
    </source>
</evidence>
<evidence type="ECO:0000256" key="4">
    <source>
        <dbReference type="ARBA" id="ARBA00022475"/>
    </source>
</evidence>
<reference evidence="11" key="1">
    <citation type="submission" date="2006-06" db="EMBL/GenBank/DDBJ databases">
        <title>Complete sequence of chromosome of Chelativorans sp. BNC1.</title>
        <authorList>
            <consortium name="US DOE Joint Genome Institute"/>
            <person name="Copeland A."/>
            <person name="Lucas S."/>
            <person name="Lapidus A."/>
            <person name="Barry K."/>
            <person name="Detter J.C."/>
            <person name="Glavina del Rio T."/>
            <person name="Hammon N."/>
            <person name="Israni S."/>
            <person name="Dalin E."/>
            <person name="Tice H."/>
            <person name="Pitluck S."/>
            <person name="Chertkov O."/>
            <person name="Brettin T."/>
            <person name="Bruce D."/>
            <person name="Han C."/>
            <person name="Tapia R."/>
            <person name="Gilna P."/>
            <person name="Schmutz J."/>
            <person name="Larimer F."/>
            <person name="Land M."/>
            <person name="Hauser L."/>
            <person name="Kyrpides N."/>
            <person name="Mikhailova N."/>
            <person name="Richardson P."/>
        </authorList>
    </citation>
    <scope>NUCLEOTIDE SEQUENCE</scope>
    <source>
        <strain evidence="11">BNC1</strain>
    </source>
</reference>
<dbReference type="SUPFAM" id="SSF52540">
    <property type="entry name" value="P-loop containing nucleoside triphosphate hydrolases"/>
    <property type="match status" value="1"/>
</dbReference>
<evidence type="ECO:0000256" key="5">
    <source>
        <dbReference type="ARBA" id="ARBA00022519"/>
    </source>
</evidence>
<dbReference type="GO" id="GO:0005886">
    <property type="term" value="C:plasma membrane"/>
    <property type="evidence" value="ECO:0007669"/>
    <property type="project" value="UniProtKB-SubCell"/>
</dbReference>
<evidence type="ECO:0000256" key="7">
    <source>
        <dbReference type="ARBA" id="ARBA00022840"/>
    </source>
</evidence>